<dbReference type="Proteomes" id="UP001054945">
    <property type="component" value="Unassembled WGS sequence"/>
</dbReference>
<evidence type="ECO:0000313" key="2">
    <source>
        <dbReference type="Proteomes" id="UP001054945"/>
    </source>
</evidence>
<evidence type="ECO:0000313" key="1">
    <source>
        <dbReference type="EMBL" id="GIY71732.1"/>
    </source>
</evidence>
<dbReference type="EMBL" id="BPLR01014848">
    <property type="protein sequence ID" value="GIY71732.1"/>
    <property type="molecule type" value="Genomic_DNA"/>
</dbReference>
<organism evidence="1 2">
    <name type="scientific">Caerostris extrusa</name>
    <name type="common">Bark spider</name>
    <name type="synonym">Caerostris bankana</name>
    <dbReference type="NCBI Taxonomy" id="172846"/>
    <lineage>
        <taxon>Eukaryota</taxon>
        <taxon>Metazoa</taxon>
        <taxon>Ecdysozoa</taxon>
        <taxon>Arthropoda</taxon>
        <taxon>Chelicerata</taxon>
        <taxon>Arachnida</taxon>
        <taxon>Araneae</taxon>
        <taxon>Araneomorphae</taxon>
        <taxon>Entelegynae</taxon>
        <taxon>Araneoidea</taxon>
        <taxon>Araneidae</taxon>
        <taxon>Caerostris</taxon>
    </lineage>
</organism>
<keyword evidence="2" id="KW-1185">Reference proteome</keyword>
<dbReference type="AlphaFoldDB" id="A0AAV4VN24"/>
<gene>
    <name evidence="1" type="ORF">CEXT_247961</name>
</gene>
<comment type="caution">
    <text evidence="1">The sequence shown here is derived from an EMBL/GenBank/DDBJ whole genome shotgun (WGS) entry which is preliminary data.</text>
</comment>
<protein>
    <submittedName>
        <fullName evidence="1">Uncharacterized protein</fullName>
    </submittedName>
</protein>
<accession>A0AAV4VN24</accession>
<reference evidence="1 2" key="1">
    <citation type="submission" date="2021-06" db="EMBL/GenBank/DDBJ databases">
        <title>Caerostris extrusa draft genome.</title>
        <authorList>
            <person name="Kono N."/>
            <person name="Arakawa K."/>
        </authorList>
    </citation>
    <scope>NUCLEOTIDE SEQUENCE [LARGE SCALE GENOMIC DNA]</scope>
</reference>
<sequence>MPSNLEQRLHSVCGVVCSSLLFKKHESRGKSNKIVIIIVDQSYISPPSFHISKSTILASPRAGHPDDSNLLLGIEDESLDALIFPTSSWRQRIKIY</sequence>
<proteinExistence type="predicted"/>
<name>A0AAV4VN24_CAEEX</name>